<dbReference type="EMBL" id="BAABKO010000003">
    <property type="protein sequence ID" value="GAA4774606.1"/>
    <property type="molecule type" value="Genomic_DNA"/>
</dbReference>
<dbReference type="InterPro" id="IPR018963">
    <property type="entry name" value="Mycophage_D29_Gp19"/>
</dbReference>
<dbReference type="Proteomes" id="UP001501645">
    <property type="component" value="Unassembled WGS sequence"/>
</dbReference>
<sequence>MWGCVMYATVADLEARWRTLTSDEQARAGVLLEDAAVRLDALCAPSVPPTSQELASRLIVSCEMVKRAMVTGSSGSGGLGVTSVQQGAGPYQETVQFSNPTGDLYLTKADKALLGCGKQTAFTVSMAPDPAPVTLVWWPL</sequence>
<organism evidence="1 2">
    <name type="scientific">Microbacterium gilvum</name>
    <dbReference type="NCBI Taxonomy" id="1336204"/>
    <lineage>
        <taxon>Bacteria</taxon>
        <taxon>Bacillati</taxon>
        <taxon>Actinomycetota</taxon>
        <taxon>Actinomycetes</taxon>
        <taxon>Micrococcales</taxon>
        <taxon>Microbacteriaceae</taxon>
        <taxon>Microbacterium</taxon>
    </lineage>
</organism>
<keyword evidence="2" id="KW-1185">Reference proteome</keyword>
<comment type="caution">
    <text evidence="1">The sequence shown here is derived from an EMBL/GenBank/DDBJ whole genome shotgun (WGS) entry which is preliminary data.</text>
</comment>
<accession>A0ABP9A7K5</accession>
<dbReference type="Pfam" id="PF09355">
    <property type="entry name" value="Phage_Gp19"/>
    <property type="match status" value="1"/>
</dbReference>
<evidence type="ECO:0000313" key="1">
    <source>
        <dbReference type="EMBL" id="GAA4774606.1"/>
    </source>
</evidence>
<protein>
    <submittedName>
        <fullName evidence="1">Uncharacterized protein</fullName>
    </submittedName>
</protein>
<proteinExistence type="predicted"/>
<evidence type="ECO:0000313" key="2">
    <source>
        <dbReference type="Proteomes" id="UP001501645"/>
    </source>
</evidence>
<gene>
    <name evidence="1" type="ORF">GCM10023351_18760</name>
</gene>
<reference evidence="2" key="1">
    <citation type="journal article" date="2019" name="Int. J. Syst. Evol. Microbiol.">
        <title>The Global Catalogue of Microorganisms (GCM) 10K type strain sequencing project: providing services to taxonomists for standard genome sequencing and annotation.</title>
        <authorList>
            <consortium name="The Broad Institute Genomics Platform"/>
            <consortium name="The Broad Institute Genome Sequencing Center for Infectious Disease"/>
            <person name="Wu L."/>
            <person name="Ma J."/>
        </authorList>
    </citation>
    <scope>NUCLEOTIDE SEQUENCE [LARGE SCALE GENOMIC DNA]</scope>
    <source>
        <strain evidence="2">JCM 18537</strain>
    </source>
</reference>
<name>A0ABP9A7K5_9MICO</name>